<dbReference type="PROSITE" id="PS50207">
    <property type="entry name" value="CASPASE_P10"/>
    <property type="match status" value="1"/>
</dbReference>
<protein>
    <submittedName>
        <fullName evidence="5">Caspase-3</fullName>
    </submittedName>
</protein>
<dbReference type="InterPro" id="IPR011600">
    <property type="entry name" value="Pept_C14_caspase"/>
</dbReference>
<feature type="domain" description="Caspase family p20" evidence="4">
    <location>
        <begin position="172"/>
        <end position="321"/>
    </location>
</feature>
<comment type="caution">
    <text evidence="5">The sequence shown here is derived from an EMBL/GenBank/DDBJ whole genome shotgun (WGS) entry which is preliminary data.</text>
</comment>
<keyword evidence="6" id="KW-1185">Reference proteome</keyword>
<dbReference type="Pfam" id="PF00656">
    <property type="entry name" value="Peptidase_C14"/>
    <property type="match status" value="1"/>
</dbReference>
<feature type="domain" description="Caspase family p10" evidence="3">
    <location>
        <begin position="519"/>
        <end position="599"/>
    </location>
</feature>
<feature type="region of interest" description="Disordered" evidence="2">
    <location>
        <begin position="186"/>
        <end position="213"/>
    </location>
</feature>
<evidence type="ECO:0000256" key="1">
    <source>
        <dbReference type="RuleBase" id="RU003971"/>
    </source>
</evidence>
<gene>
    <name evidence="5" type="ORF">KP79_PYT12397</name>
</gene>
<evidence type="ECO:0000259" key="3">
    <source>
        <dbReference type="PROSITE" id="PS50207"/>
    </source>
</evidence>
<accession>A0A210PLC7</accession>
<evidence type="ECO:0000256" key="2">
    <source>
        <dbReference type="SAM" id="MobiDB-lite"/>
    </source>
</evidence>
<feature type="compositionally biased region" description="Basic and acidic residues" evidence="2">
    <location>
        <begin position="410"/>
        <end position="432"/>
    </location>
</feature>
<feature type="region of interest" description="Disordered" evidence="2">
    <location>
        <begin position="349"/>
        <end position="506"/>
    </location>
</feature>
<feature type="compositionally biased region" description="Basic and acidic residues" evidence="2">
    <location>
        <begin position="71"/>
        <end position="84"/>
    </location>
</feature>
<dbReference type="GO" id="GO:0006508">
    <property type="term" value="P:proteolysis"/>
    <property type="evidence" value="ECO:0007669"/>
    <property type="project" value="InterPro"/>
</dbReference>
<dbReference type="Proteomes" id="UP000242188">
    <property type="component" value="Unassembled WGS sequence"/>
</dbReference>
<dbReference type="EMBL" id="NEDP02005593">
    <property type="protein sequence ID" value="OWF37236.1"/>
    <property type="molecule type" value="Genomic_DNA"/>
</dbReference>
<evidence type="ECO:0000259" key="4">
    <source>
        <dbReference type="PROSITE" id="PS50208"/>
    </source>
</evidence>
<organism evidence="5 6">
    <name type="scientific">Mizuhopecten yessoensis</name>
    <name type="common">Japanese scallop</name>
    <name type="synonym">Patinopecten yessoensis</name>
    <dbReference type="NCBI Taxonomy" id="6573"/>
    <lineage>
        <taxon>Eukaryota</taxon>
        <taxon>Metazoa</taxon>
        <taxon>Spiralia</taxon>
        <taxon>Lophotrochozoa</taxon>
        <taxon>Mollusca</taxon>
        <taxon>Bivalvia</taxon>
        <taxon>Autobranchia</taxon>
        <taxon>Pteriomorphia</taxon>
        <taxon>Pectinida</taxon>
        <taxon>Pectinoidea</taxon>
        <taxon>Pectinidae</taxon>
        <taxon>Mizuhopecten</taxon>
    </lineage>
</organism>
<name>A0A210PLC7_MIZYE</name>
<feature type="compositionally biased region" description="Basic and acidic residues" evidence="2">
    <location>
        <begin position="349"/>
        <end position="368"/>
    </location>
</feature>
<feature type="region of interest" description="Disordered" evidence="2">
    <location>
        <begin position="71"/>
        <end position="165"/>
    </location>
</feature>
<feature type="compositionally biased region" description="Basic and acidic residues" evidence="2">
    <location>
        <begin position="131"/>
        <end position="165"/>
    </location>
</feature>
<dbReference type="Gene3D" id="3.40.50.1460">
    <property type="match status" value="2"/>
</dbReference>
<dbReference type="InterPro" id="IPR029030">
    <property type="entry name" value="Caspase-like_dom_sf"/>
</dbReference>
<feature type="compositionally biased region" description="Polar residues" evidence="2">
    <location>
        <begin position="433"/>
        <end position="449"/>
    </location>
</feature>
<comment type="similarity">
    <text evidence="1">Belongs to the peptidase C14A family.</text>
</comment>
<dbReference type="InterPro" id="IPR002138">
    <property type="entry name" value="Pept_C14_p10"/>
</dbReference>
<dbReference type="PROSITE" id="PS50208">
    <property type="entry name" value="CASPASE_P20"/>
    <property type="match status" value="1"/>
</dbReference>
<feature type="compositionally biased region" description="Basic and acidic residues" evidence="2">
    <location>
        <begin position="466"/>
        <end position="494"/>
    </location>
</feature>
<proteinExistence type="inferred from homology"/>
<evidence type="ECO:0000313" key="6">
    <source>
        <dbReference type="Proteomes" id="UP000242188"/>
    </source>
</evidence>
<dbReference type="OrthoDB" id="6152325at2759"/>
<evidence type="ECO:0000313" key="5">
    <source>
        <dbReference type="EMBL" id="OWF37236.1"/>
    </source>
</evidence>
<dbReference type="PANTHER" id="PTHR22576:SF41">
    <property type="entry name" value="CASPASE 14, APOPTOSIS-RELATED CYSTEINE PEPTIDASE"/>
    <property type="match status" value="1"/>
</dbReference>
<dbReference type="SUPFAM" id="SSF52129">
    <property type="entry name" value="Caspase-like"/>
    <property type="match status" value="2"/>
</dbReference>
<feature type="compositionally biased region" description="Basic and acidic residues" evidence="2">
    <location>
        <begin position="94"/>
        <end position="125"/>
    </location>
</feature>
<dbReference type="GO" id="GO:0004197">
    <property type="term" value="F:cysteine-type endopeptidase activity"/>
    <property type="evidence" value="ECO:0007669"/>
    <property type="project" value="InterPro"/>
</dbReference>
<feature type="compositionally biased region" description="Basic and acidic residues" evidence="2">
    <location>
        <begin position="202"/>
        <end position="213"/>
    </location>
</feature>
<dbReference type="PANTHER" id="PTHR22576">
    <property type="entry name" value="MUCOSA ASSOCIATED LYMPHOID TISSUE LYMPHOMA TRANSLOCATION PROTEIN 1/PARACASPASE"/>
    <property type="match status" value="1"/>
</dbReference>
<dbReference type="AlphaFoldDB" id="A0A210PLC7"/>
<dbReference type="InterPro" id="IPR052039">
    <property type="entry name" value="Caspase-related_regulators"/>
</dbReference>
<sequence length="599" mass="67490">MADRNDLEKKRKAYEDALQIHDNIVGIIENYDEEPENILRAKRAMLHYICQGMDPKEKEFRKKVNKLVRGEDDIPRHDDVYKFEEDQDNQDSTDGEKSSYKEGRDVTDSVPRDSGTKDIGKRHPDTPQTDRGTENTDQEPRGTAETDRDTEITDQEPRGTAEDDFRYTIGKQRRLAVYIGVRQFEKRGSDGESDGTGVYDDTMNREREEKRDRSEARLALKSLGFTFKRNPTKETTKEKVDKFIETVLTDDENKKVDIIVVLISSHGEEVKEQDEHSKDKNVLRHRILLEDKYLYTDELLKRFNTSALKGIPKLFFIQACRSGFGAKEEDVVDKGVGISVEVQGNSELEKDLAASRSNGHRDISDARPRNLKPKVTTAPQPGTEVADDTKEANTRANVPHVKPPVDTPPEGDKTVNSRDDVKSHNDVSDARPRNQTSGLTNPQSSTLEPIQNAGGAKPLIDIATESEEKQSMDTPEVKDNSVAKKTSDLADVRQPKPNVDTTPQVLPQQDIPSITCIEDGLVMFASAPGKEAYRRLKEGGWMMQSVIKELESWPSHPDQDLLQVLTKVIGKIAIENETDKGYKSAACLTHMLIKDVYLC</sequence>
<dbReference type="InterPro" id="IPR001309">
    <property type="entry name" value="Pept_C14_p20"/>
</dbReference>
<reference evidence="5 6" key="1">
    <citation type="journal article" date="2017" name="Nat. Ecol. Evol.">
        <title>Scallop genome provides insights into evolution of bilaterian karyotype and development.</title>
        <authorList>
            <person name="Wang S."/>
            <person name="Zhang J."/>
            <person name="Jiao W."/>
            <person name="Li J."/>
            <person name="Xun X."/>
            <person name="Sun Y."/>
            <person name="Guo X."/>
            <person name="Huan P."/>
            <person name="Dong B."/>
            <person name="Zhang L."/>
            <person name="Hu X."/>
            <person name="Sun X."/>
            <person name="Wang J."/>
            <person name="Zhao C."/>
            <person name="Wang Y."/>
            <person name="Wang D."/>
            <person name="Huang X."/>
            <person name="Wang R."/>
            <person name="Lv J."/>
            <person name="Li Y."/>
            <person name="Zhang Z."/>
            <person name="Liu B."/>
            <person name="Lu W."/>
            <person name="Hui Y."/>
            <person name="Liang J."/>
            <person name="Zhou Z."/>
            <person name="Hou R."/>
            <person name="Li X."/>
            <person name="Liu Y."/>
            <person name="Li H."/>
            <person name="Ning X."/>
            <person name="Lin Y."/>
            <person name="Zhao L."/>
            <person name="Xing Q."/>
            <person name="Dou J."/>
            <person name="Li Y."/>
            <person name="Mao J."/>
            <person name="Guo H."/>
            <person name="Dou H."/>
            <person name="Li T."/>
            <person name="Mu C."/>
            <person name="Jiang W."/>
            <person name="Fu Q."/>
            <person name="Fu X."/>
            <person name="Miao Y."/>
            <person name="Liu J."/>
            <person name="Yu Q."/>
            <person name="Li R."/>
            <person name="Liao H."/>
            <person name="Li X."/>
            <person name="Kong Y."/>
            <person name="Jiang Z."/>
            <person name="Chourrout D."/>
            <person name="Li R."/>
            <person name="Bao Z."/>
        </authorList>
    </citation>
    <scope>NUCLEOTIDE SEQUENCE [LARGE SCALE GENOMIC DNA]</scope>
    <source>
        <strain evidence="5 6">PY_sf001</strain>
    </source>
</reference>